<dbReference type="EMBL" id="CM055743">
    <property type="protein sequence ID" value="KAJ7999460.1"/>
    <property type="molecule type" value="Genomic_DNA"/>
</dbReference>
<dbReference type="Proteomes" id="UP001157502">
    <property type="component" value="Chromosome 16"/>
</dbReference>
<reference evidence="1" key="1">
    <citation type="submission" date="2021-05" db="EMBL/GenBank/DDBJ databases">
        <authorList>
            <person name="Pan Q."/>
            <person name="Jouanno E."/>
            <person name="Zahm M."/>
            <person name="Klopp C."/>
            <person name="Cabau C."/>
            <person name="Louis A."/>
            <person name="Berthelot C."/>
            <person name="Parey E."/>
            <person name="Roest Crollius H."/>
            <person name="Montfort J."/>
            <person name="Robinson-Rechavi M."/>
            <person name="Bouchez O."/>
            <person name="Lampietro C."/>
            <person name="Lopez Roques C."/>
            <person name="Donnadieu C."/>
            <person name="Postlethwait J."/>
            <person name="Bobe J."/>
            <person name="Dillon D."/>
            <person name="Chandos A."/>
            <person name="von Hippel F."/>
            <person name="Guiguen Y."/>
        </authorList>
    </citation>
    <scope>NUCLEOTIDE SEQUENCE</scope>
    <source>
        <strain evidence="1">YG-Jan2019</strain>
    </source>
</reference>
<evidence type="ECO:0000313" key="2">
    <source>
        <dbReference type="Proteomes" id="UP001157502"/>
    </source>
</evidence>
<accession>A0ACC2G7F2</accession>
<comment type="caution">
    <text evidence="1">The sequence shown here is derived from an EMBL/GenBank/DDBJ whole genome shotgun (WGS) entry which is preliminary data.</text>
</comment>
<gene>
    <name evidence="1" type="ORF">DPEC_G00194660</name>
</gene>
<proteinExistence type="predicted"/>
<sequence>MTRDEKIKNKLKTTASKSINLRSKVPFSPQTTFKSHRLFVLPPEVRAGKPRTSEDSGPQLMWDRKEIGSNRSSSVISLYRLHAGWRQGRGRANSHQNGVVETLQ</sequence>
<protein>
    <submittedName>
        <fullName evidence="1">Uncharacterized protein</fullName>
    </submittedName>
</protein>
<keyword evidence="2" id="KW-1185">Reference proteome</keyword>
<name>A0ACC2G7F2_DALPE</name>
<evidence type="ECO:0000313" key="1">
    <source>
        <dbReference type="EMBL" id="KAJ7999460.1"/>
    </source>
</evidence>
<organism evidence="1 2">
    <name type="scientific">Dallia pectoralis</name>
    <name type="common">Alaska blackfish</name>
    <dbReference type="NCBI Taxonomy" id="75939"/>
    <lineage>
        <taxon>Eukaryota</taxon>
        <taxon>Metazoa</taxon>
        <taxon>Chordata</taxon>
        <taxon>Craniata</taxon>
        <taxon>Vertebrata</taxon>
        <taxon>Euteleostomi</taxon>
        <taxon>Actinopterygii</taxon>
        <taxon>Neopterygii</taxon>
        <taxon>Teleostei</taxon>
        <taxon>Protacanthopterygii</taxon>
        <taxon>Esociformes</taxon>
        <taxon>Umbridae</taxon>
        <taxon>Dallia</taxon>
    </lineage>
</organism>